<feature type="domain" description="Carboxymuconolactone decarboxylase-like" evidence="1">
    <location>
        <begin position="21"/>
        <end position="103"/>
    </location>
</feature>
<protein>
    <submittedName>
        <fullName evidence="2">Carboxymuconolactone decarboxylase family protein</fullName>
    </submittedName>
</protein>
<proteinExistence type="predicted"/>
<accession>A0ABX7FK07</accession>
<sequence length="128" mass="14130">MNSYYSPANLERISDLMKRSPAAAEAYLQFERQVYEAPSLLSQKMKELIALTVAHVTGCPYCIDVHVKKFKALDGTMEEIMEALLVAASTRAGAILSHGLNALISHEEANGKLPKDDSKVDRDPQCFC</sequence>
<evidence type="ECO:0000313" key="2">
    <source>
        <dbReference type="EMBL" id="QRG66559.1"/>
    </source>
</evidence>
<dbReference type="Pfam" id="PF02627">
    <property type="entry name" value="CMD"/>
    <property type="match status" value="1"/>
</dbReference>
<dbReference type="InterPro" id="IPR029032">
    <property type="entry name" value="AhpD-like"/>
</dbReference>
<dbReference type="RefSeq" id="WP_203353625.1">
    <property type="nucleotide sequence ID" value="NZ_CP069127.1"/>
</dbReference>
<dbReference type="InterPro" id="IPR004675">
    <property type="entry name" value="AhpD_core"/>
</dbReference>
<organism evidence="2 3">
    <name type="scientific">Brevibacillus choshinensis</name>
    <dbReference type="NCBI Taxonomy" id="54911"/>
    <lineage>
        <taxon>Bacteria</taxon>
        <taxon>Bacillati</taxon>
        <taxon>Bacillota</taxon>
        <taxon>Bacilli</taxon>
        <taxon>Bacillales</taxon>
        <taxon>Paenibacillaceae</taxon>
        <taxon>Brevibacillus</taxon>
    </lineage>
</organism>
<evidence type="ECO:0000259" key="1">
    <source>
        <dbReference type="Pfam" id="PF02627"/>
    </source>
</evidence>
<name>A0ABX7FK07_BRECH</name>
<dbReference type="PANTHER" id="PTHR33930">
    <property type="entry name" value="ALKYL HYDROPEROXIDE REDUCTASE AHPD"/>
    <property type="match status" value="1"/>
</dbReference>
<dbReference type="Proteomes" id="UP000596248">
    <property type="component" value="Chromosome"/>
</dbReference>
<keyword evidence="3" id="KW-1185">Reference proteome</keyword>
<dbReference type="SUPFAM" id="SSF69118">
    <property type="entry name" value="AhpD-like"/>
    <property type="match status" value="1"/>
</dbReference>
<dbReference type="PANTHER" id="PTHR33930:SF8">
    <property type="entry name" value="4-CARBOXYMUCONOLACTONE DECARBOXYLASE"/>
    <property type="match status" value="1"/>
</dbReference>
<reference evidence="2 3" key="1">
    <citation type="submission" date="2021-01" db="EMBL/GenBank/DDBJ databases">
        <title>Identification of strong promoters based on the transcriptome of Brevibacillus choshinensis.</title>
        <authorList>
            <person name="Yao D."/>
            <person name="Zhang K."/>
            <person name="Wu J."/>
        </authorList>
    </citation>
    <scope>NUCLEOTIDE SEQUENCE [LARGE SCALE GENOMIC DNA]</scope>
    <source>
        <strain evidence="2 3">HPD31-SP3</strain>
    </source>
</reference>
<dbReference type="InterPro" id="IPR003779">
    <property type="entry name" value="CMD-like"/>
</dbReference>
<gene>
    <name evidence="2" type="ORF">JNE38_24055</name>
</gene>
<dbReference type="Gene3D" id="1.20.1290.10">
    <property type="entry name" value="AhpD-like"/>
    <property type="match status" value="1"/>
</dbReference>
<evidence type="ECO:0000313" key="3">
    <source>
        <dbReference type="Proteomes" id="UP000596248"/>
    </source>
</evidence>
<dbReference type="NCBIfam" id="TIGR00778">
    <property type="entry name" value="ahpD_dom"/>
    <property type="match status" value="1"/>
</dbReference>
<dbReference type="EMBL" id="CP069127">
    <property type="protein sequence ID" value="QRG66559.1"/>
    <property type="molecule type" value="Genomic_DNA"/>
</dbReference>